<evidence type="ECO:0000256" key="2">
    <source>
        <dbReference type="ARBA" id="ARBA00006555"/>
    </source>
</evidence>
<evidence type="ECO:0000256" key="1">
    <source>
        <dbReference type="ARBA" id="ARBA00004383"/>
    </source>
</evidence>
<dbReference type="Proteomes" id="UP000606044">
    <property type="component" value="Unassembled WGS sequence"/>
</dbReference>
<keyword evidence="8" id="KW-1133">Transmembrane helix</keyword>
<comment type="similarity">
    <text evidence="2">Belongs to the TonB family.</text>
</comment>
<evidence type="ECO:0000256" key="7">
    <source>
        <dbReference type="ARBA" id="ARBA00022927"/>
    </source>
</evidence>
<feature type="region of interest" description="Disordered" evidence="10">
    <location>
        <begin position="66"/>
        <end position="168"/>
    </location>
</feature>
<dbReference type="InterPro" id="IPR037682">
    <property type="entry name" value="TonB_C"/>
</dbReference>
<dbReference type="GO" id="GO:0031992">
    <property type="term" value="F:energy transducer activity"/>
    <property type="evidence" value="ECO:0007669"/>
    <property type="project" value="TreeGrafter"/>
</dbReference>
<keyword evidence="4" id="KW-1003">Cell membrane</keyword>
<dbReference type="EMBL" id="BMCT01000001">
    <property type="protein sequence ID" value="GGF51269.1"/>
    <property type="molecule type" value="Genomic_DNA"/>
</dbReference>
<evidence type="ECO:0000313" key="13">
    <source>
        <dbReference type="Proteomes" id="UP000606044"/>
    </source>
</evidence>
<evidence type="ECO:0000259" key="11">
    <source>
        <dbReference type="PROSITE" id="PS52015"/>
    </source>
</evidence>
<evidence type="ECO:0000313" key="12">
    <source>
        <dbReference type="EMBL" id="GGF51269.1"/>
    </source>
</evidence>
<keyword evidence="3" id="KW-0813">Transport</keyword>
<organism evidence="12 13">
    <name type="scientific">Azorhizobium oxalatiphilum</name>
    <dbReference type="NCBI Taxonomy" id="980631"/>
    <lineage>
        <taxon>Bacteria</taxon>
        <taxon>Pseudomonadati</taxon>
        <taxon>Pseudomonadota</taxon>
        <taxon>Alphaproteobacteria</taxon>
        <taxon>Hyphomicrobiales</taxon>
        <taxon>Xanthobacteraceae</taxon>
        <taxon>Azorhizobium</taxon>
    </lineage>
</organism>
<keyword evidence="5" id="KW-0997">Cell inner membrane</keyword>
<comment type="subcellular location">
    <subcellularLocation>
        <location evidence="1">Cell inner membrane</location>
        <topology evidence="1">Single-pass membrane protein</topology>
        <orientation evidence="1">Periplasmic side</orientation>
    </subcellularLocation>
</comment>
<feature type="compositionally biased region" description="Low complexity" evidence="10">
    <location>
        <begin position="154"/>
        <end position="168"/>
    </location>
</feature>
<comment type="caution">
    <text evidence="12">The sequence shown here is derived from an EMBL/GenBank/DDBJ whole genome shotgun (WGS) entry which is preliminary data.</text>
</comment>
<dbReference type="GO" id="GO:0098797">
    <property type="term" value="C:plasma membrane protein complex"/>
    <property type="evidence" value="ECO:0007669"/>
    <property type="project" value="TreeGrafter"/>
</dbReference>
<dbReference type="PROSITE" id="PS52015">
    <property type="entry name" value="TONB_CTD"/>
    <property type="match status" value="1"/>
</dbReference>
<dbReference type="RefSeq" id="WP_188575657.1">
    <property type="nucleotide sequence ID" value="NZ_BMCT01000001.1"/>
</dbReference>
<dbReference type="Gene3D" id="3.30.1150.10">
    <property type="match status" value="1"/>
</dbReference>
<dbReference type="GO" id="GO:0015031">
    <property type="term" value="P:protein transport"/>
    <property type="evidence" value="ECO:0007669"/>
    <property type="project" value="UniProtKB-KW"/>
</dbReference>
<protein>
    <submittedName>
        <fullName evidence="12">Cell envelope biogenesis protein TonB</fullName>
    </submittedName>
</protein>
<name>A0A917BMY9_9HYPH</name>
<sequence length="276" mass="28481">MTAAALLPFEPEGRGRGVLWCLAGLCVAALHGGLLYAVLNPSAPPEPPAEAPAAIMVELAPLPVAPDVPEQDVAPGPPMVMSQAATPAPDQEVPEETEEEPVAEAEVPPIPVQPSDAMITQVPMPEPAPERPRAEKRKPVKPKEARSRPQDRSALNAPATAAPQAAPVRNAATNAAPSVGMAASVSPTSWRNRLVAHLNRHKRYPPGAGRGTATLAFVIGADGAVRSARLARSSGDAALDSETLALAQRASPVPAPPPDLVQGGTMLLAVPIRFGN</sequence>
<proteinExistence type="inferred from homology"/>
<dbReference type="Pfam" id="PF03544">
    <property type="entry name" value="TonB_C"/>
    <property type="match status" value="1"/>
</dbReference>
<evidence type="ECO:0000256" key="3">
    <source>
        <dbReference type="ARBA" id="ARBA00022448"/>
    </source>
</evidence>
<reference evidence="12" key="1">
    <citation type="journal article" date="2014" name="Int. J. Syst. Evol. Microbiol.">
        <title>Complete genome sequence of Corynebacterium casei LMG S-19264T (=DSM 44701T), isolated from a smear-ripened cheese.</title>
        <authorList>
            <consortium name="US DOE Joint Genome Institute (JGI-PGF)"/>
            <person name="Walter F."/>
            <person name="Albersmeier A."/>
            <person name="Kalinowski J."/>
            <person name="Ruckert C."/>
        </authorList>
    </citation>
    <scope>NUCLEOTIDE SEQUENCE</scope>
    <source>
        <strain evidence="12">CCM 7897</strain>
    </source>
</reference>
<keyword evidence="9" id="KW-0472">Membrane</keyword>
<dbReference type="InterPro" id="IPR051045">
    <property type="entry name" value="TonB-dependent_transducer"/>
</dbReference>
<dbReference type="NCBIfam" id="TIGR01352">
    <property type="entry name" value="tonB_Cterm"/>
    <property type="match status" value="1"/>
</dbReference>
<reference evidence="12" key="2">
    <citation type="submission" date="2020-09" db="EMBL/GenBank/DDBJ databases">
        <authorList>
            <person name="Sun Q."/>
            <person name="Sedlacek I."/>
        </authorList>
    </citation>
    <scope>NUCLEOTIDE SEQUENCE</scope>
    <source>
        <strain evidence="12">CCM 7897</strain>
    </source>
</reference>
<evidence type="ECO:0000256" key="10">
    <source>
        <dbReference type="SAM" id="MobiDB-lite"/>
    </source>
</evidence>
<keyword evidence="13" id="KW-1185">Reference proteome</keyword>
<keyword evidence="6" id="KW-0812">Transmembrane</keyword>
<dbReference type="PANTHER" id="PTHR33446:SF2">
    <property type="entry name" value="PROTEIN TONB"/>
    <property type="match status" value="1"/>
</dbReference>
<feature type="domain" description="TonB C-terminal" evidence="11">
    <location>
        <begin position="189"/>
        <end position="276"/>
    </location>
</feature>
<dbReference type="GO" id="GO:0055085">
    <property type="term" value="P:transmembrane transport"/>
    <property type="evidence" value="ECO:0007669"/>
    <property type="project" value="InterPro"/>
</dbReference>
<dbReference type="InterPro" id="IPR006260">
    <property type="entry name" value="TonB/TolA_C"/>
</dbReference>
<accession>A0A917BMY9</accession>
<dbReference type="SUPFAM" id="SSF74653">
    <property type="entry name" value="TolA/TonB C-terminal domain"/>
    <property type="match status" value="1"/>
</dbReference>
<feature type="compositionally biased region" description="Basic and acidic residues" evidence="10">
    <location>
        <begin position="141"/>
        <end position="151"/>
    </location>
</feature>
<evidence type="ECO:0000256" key="8">
    <source>
        <dbReference type="ARBA" id="ARBA00022989"/>
    </source>
</evidence>
<dbReference type="AlphaFoldDB" id="A0A917BMY9"/>
<evidence type="ECO:0000256" key="6">
    <source>
        <dbReference type="ARBA" id="ARBA00022692"/>
    </source>
</evidence>
<gene>
    <name evidence="12" type="primary">tonB</name>
    <name evidence="12" type="ORF">GCM10007301_08360</name>
</gene>
<evidence type="ECO:0000256" key="4">
    <source>
        <dbReference type="ARBA" id="ARBA00022475"/>
    </source>
</evidence>
<evidence type="ECO:0000256" key="9">
    <source>
        <dbReference type="ARBA" id="ARBA00023136"/>
    </source>
</evidence>
<feature type="compositionally biased region" description="Acidic residues" evidence="10">
    <location>
        <begin position="92"/>
        <end position="103"/>
    </location>
</feature>
<dbReference type="PANTHER" id="PTHR33446">
    <property type="entry name" value="PROTEIN TONB-RELATED"/>
    <property type="match status" value="1"/>
</dbReference>
<keyword evidence="7" id="KW-0653">Protein transport</keyword>
<evidence type="ECO:0000256" key="5">
    <source>
        <dbReference type="ARBA" id="ARBA00022519"/>
    </source>
</evidence>